<dbReference type="RefSeq" id="WP_134435985.1">
    <property type="nucleotide sequence ID" value="NZ_SOML01000004.1"/>
</dbReference>
<protein>
    <submittedName>
        <fullName evidence="1">Uncharacterized protein</fullName>
    </submittedName>
</protein>
<keyword evidence="2" id="KW-1185">Reference proteome</keyword>
<organism evidence="1 2">
    <name type="scientific">Dysgonomonas capnocytophagoides</name>
    <dbReference type="NCBI Taxonomy" id="45254"/>
    <lineage>
        <taxon>Bacteria</taxon>
        <taxon>Pseudomonadati</taxon>
        <taxon>Bacteroidota</taxon>
        <taxon>Bacteroidia</taxon>
        <taxon>Bacteroidales</taxon>
        <taxon>Dysgonomonadaceae</taxon>
        <taxon>Dysgonomonas</taxon>
    </lineage>
</organism>
<comment type="caution">
    <text evidence="1">The sequence shown here is derived from an EMBL/GenBank/DDBJ whole genome shotgun (WGS) entry which is preliminary data.</text>
</comment>
<name>A0A4Y8L284_9BACT</name>
<gene>
    <name evidence="1" type="ORF">E2605_07540</name>
</gene>
<dbReference type="OrthoDB" id="1340039at2"/>
<reference evidence="1 2" key="1">
    <citation type="submission" date="2019-03" db="EMBL/GenBank/DDBJ databases">
        <title>San Antonio Military Medical Center submission to MRSN (WRAIR), pending publication.</title>
        <authorList>
            <person name="Blyth D.M."/>
            <person name="Mccarthy S.L."/>
            <person name="Schall S.E."/>
            <person name="Stam J.A."/>
            <person name="Ong A.C."/>
            <person name="Mcgann P.T."/>
        </authorList>
    </citation>
    <scope>NUCLEOTIDE SEQUENCE [LARGE SCALE GENOMIC DNA]</scope>
    <source>
        <strain evidence="1 2">MRSN571793</strain>
    </source>
</reference>
<dbReference type="EMBL" id="SOML01000004">
    <property type="protein sequence ID" value="TFD96663.1"/>
    <property type="molecule type" value="Genomic_DNA"/>
</dbReference>
<evidence type="ECO:0000313" key="2">
    <source>
        <dbReference type="Proteomes" id="UP000297861"/>
    </source>
</evidence>
<evidence type="ECO:0000313" key="1">
    <source>
        <dbReference type="EMBL" id="TFD96663.1"/>
    </source>
</evidence>
<proteinExistence type="predicted"/>
<sequence>MFNSKEYKIIYVQKSSPSKSDDFVLAEIYKFFSVDKDGKNDFKYIIRAELHKHNVFAVKFYAARDRKLESKYSRLTNRRDAAKVIITCASVLPLLLEKYSNASFAFNSSRTIDIHSDKIEGPLNNQRFRIYRHVTDGMVGRNTFEHYEFPEISSYLLVNRKSCSNPDKSKEIIRDMFVDTYAFTTQI</sequence>
<accession>A0A4Y8L284</accession>
<dbReference type="AlphaFoldDB" id="A0A4Y8L284"/>
<dbReference type="Proteomes" id="UP000297861">
    <property type="component" value="Unassembled WGS sequence"/>
</dbReference>